<dbReference type="SMART" id="SM00346">
    <property type="entry name" value="HTH_ICLR"/>
    <property type="match status" value="1"/>
</dbReference>
<accession>A0A521CBL5</accession>
<dbReference type="Gene3D" id="1.10.10.10">
    <property type="entry name" value="Winged helix-like DNA-binding domain superfamily/Winged helix DNA-binding domain"/>
    <property type="match status" value="1"/>
</dbReference>
<dbReference type="InterPro" id="IPR014757">
    <property type="entry name" value="Tscrpt_reg_IclR_C"/>
</dbReference>
<evidence type="ECO:0000256" key="2">
    <source>
        <dbReference type="ARBA" id="ARBA00023125"/>
    </source>
</evidence>
<dbReference type="PROSITE" id="PS51078">
    <property type="entry name" value="ICLR_ED"/>
    <property type="match status" value="1"/>
</dbReference>
<dbReference type="Pfam" id="PF01614">
    <property type="entry name" value="IclR_C"/>
    <property type="match status" value="1"/>
</dbReference>
<dbReference type="GO" id="GO:0003700">
    <property type="term" value="F:DNA-binding transcription factor activity"/>
    <property type="evidence" value="ECO:0007669"/>
    <property type="project" value="TreeGrafter"/>
</dbReference>
<protein>
    <submittedName>
        <fullName evidence="6">Transcriptional regulator, IclR family</fullName>
    </submittedName>
</protein>
<keyword evidence="2" id="KW-0238">DNA-binding</keyword>
<dbReference type="SUPFAM" id="SSF46785">
    <property type="entry name" value="Winged helix' DNA-binding domain"/>
    <property type="match status" value="1"/>
</dbReference>
<organism evidence="6 7">
    <name type="scientific">Thalassovita litoralis</name>
    <dbReference type="NCBI Taxonomy" id="1010611"/>
    <lineage>
        <taxon>Bacteria</taxon>
        <taxon>Pseudomonadati</taxon>
        <taxon>Pseudomonadota</taxon>
        <taxon>Alphaproteobacteria</taxon>
        <taxon>Rhodobacterales</taxon>
        <taxon>Roseobacteraceae</taxon>
        <taxon>Thalassovita</taxon>
    </lineage>
</organism>
<evidence type="ECO:0000259" key="5">
    <source>
        <dbReference type="PROSITE" id="PS51078"/>
    </source>
</evidence>
<dbReference type="InterPro" id="IPR036390">
    <property type="entry name" value="WH_DNA-bd_sf"/>
</dbReference>
<dbReference type="SUPFAM" id="SSF55781">
    <property type="entry name" value="GAF domain-like"/>
    <property type="match status" value="1"/>
</dbReference>
<dbReference type="PROSITE" id="PS51077">
    <property type="entry name" value="HTH_ICLR"/>
    <property type="match status" value="1"/>
</dbReference>
<dbReference type="GO" id="GO:0003677">
    <property type="term" value="F:DNA binding"/>
    <property type="evidence" value="ECO:0007669"/>
    <property type="project" value="UniProtKB-KW"/>
</dbReference>
<dbReference type="PANTHER" id="PTHR30136">
    <property type="entry name" value="HELIX-TURN-HELIX TRANSCRIPTIONAL REGULATOR, ICLR FAMILY"/>
    <property type="match status" value="1"/>
</dbReference>
<dbReference type="InterPro" id="IPR050707">
    <property type="entry name" value="HTH_MetabolicPath_Reg"/>
</dbReference>
<keyword evidence="7" id="KW-1185">Reference proteome</keyword>
<dbReference type="InterPro" id="IPR005471">
    <property type="entry name" value="Tscrpt_reg_IclR_N"/>
</dbReference>
<feature type="domain" description="HTH iclR-type" evidence="4">
    <location>
        <begin position="24"/>
        <end position="87"/>
    </location>
</feature>
<evidence type="ECO:0000256" key="3">
    <source>
        <dbReference type="ARBA" id="ARBA00023163"/>
    </source>
</evidence>
<gene>
    <name evidence="6" type="ORF">SAMN06265173_10633</name>
</gene>
<evidence type="ECO:0000259" key="4">
    <source>
        <dbReference type="PROSITE" id="PS51077"/>
    </source>
</evidence>
<name>A0A521CBL5_9RHOB</name>
<dbReference type="InterPro" id="IPR036388">
    <property type="entry name" value="WH-like_DNA-bd_sf"/>
</dbReference>
<feature type="domain" description="IclR-ED" evidence="5">
    <location>
        <begin position="88"/>
        <end position="280"/>
    </location>
</feature>
<keyword evidence="1" id="KW-0805">Transcription regulation</keyword>
<evidence type="ECO:0000313" key="6">
    <source>
        <dbReference type="EMBL" id="SMO56798.1"/>
    </source>
</evidence>
<dbReference type="AlphaFoldDB" id="A0A521CBL5"/>
<evidence type="ECO:0000256" key="1">
    <source>
        <dbReference type="ARBA" id="ARBA00023015"/>
    </source>
</evidence>
<reference evidence="6 7" key="1">
    <citation type="submission" date="2017-05" db="EMBL/GenBank/DDBJ databases">
        <authorList>
            <person name="Varghese N."/>
            <person name="Submissions S."/>
        </authorList>
    </citation>
    <scope>NUCLEOTIDE SEQUENCE [LARGE SCALE GENOMIC DNA]</scope>
    <source>
        <strain evidence="6 7">DSM 29506</strain>
    </source>
</reference>
<keyword evidence="3" id="KW-0804">Transcription</keyword>
<evidence type="ECO:0000313" key="7">
    <source>
        <dbReference type="Proteomes" id="UP000316030"/>
    </source>
</evidence>
<sequence length="280" mass="30926">MRKRTTESTAELIEKEHEGDRQFVTALHRGLEILRAFKPDDASGLGNRELAERTGLPNSTVSRLTYTLLKLGYLVYDDGTGRYRMGVPVLGLGYACLGGLRIRETVQPHMQRVADECGDGVLVALGGRDDMKMTYIAAARASAGMISLQLNVGSRISLARSAMGRAYIAGTDEHERAQIMQRVEERTDPADWPELRDGIEDAAAQIKERGFYVSIGKWQTDVHAVSVPYRSMHGDTPSWPSIWVVPDTCCRVNGWKMNLAPNSSRCATPSRESAVKASRN</sequence>
<dbReference type="PANTHER" id="PTHR30136:SF33">
    <property type="entry name" value="TRANSCRIPTIONAL REGULATORY PROTEIN"/>
    <property type="match status" value="1"/>
</dbReference>
<dbReference type="GO" id="GO:0045892">
    <property type="term" value="P:negative regulation of DNA-templated transcription"/>
    <property type="evidence" value="ECO:0007669"/>
    <property type="project" value="TreeGrafter"/>
</dbReference>
<dbReference type="Pfam" id="PF09339">
    <property type="entry name" value="HTH_IclR"/>
    <property type="match status" value="1"/>
</dbReference>
<proteinExistence type="predicted"/>
<dbReference type="Proteomes" id="UP000316030">
    <property type="component" value="Unassembled WGS sequence"/>
</dbReference>
<dbReference type="Gene3D" id="3.30.450.40">
    <property type="match status" value="1"/>
</dbReference>
<dbReference type="EMBL" id="FXTO01000006">
    <property type="protein sequence ID" value="SMO56798.1"/>
    <property type="molecule type" value="Genomic_DNA"/>
</dbReference>
<dbReference type="RefSeq" id="WP_221930535.1">
    <property type="nucleotide sequence ID" value="NZ_FXTO01000006.1"/>
</dbReference>
<dbReference type="InterPro" id="IPR029016">
    <property type="entry name" value="GAF-like_dom_sf"/>
</dbReference>